<reference evidence="10 11" key="1">
    <citation type="submission" date="2020-10" db="EMBL/GenBank/DDBJ databases">
        <title>Pygocentrus nattereri (red-bellied piranha) genome, fPygNat1, primary haplotype.</title>
        <authorList>
            <person name="Myers G."/>
            <person name="Meyer A."/>
            <person name="Karagic N."/>
            <person name="Pippel M."/>
            <person name="Winkler S."/>
            <person name="Tracey A."/>
            <person name="Wood J."/>
            <person name="Formenti G."/>
            <person name="Howe K."/>
            <person name="Fedrigo O."/>
            <person name="Jarvis E.D."/>
        </authorList>
    </citation>
    <scope>NUCLEOTIDE SEQUENCE [LARGE SCALE GENOMIC DNA]</scope>
</reference>
<organism evidence="10 11">
    <name type="scientific">Pygocentrus nattereri</name>
    <name type="common">Red-bellied piranha</name>
    <dbReference type="NCBI Taxonomy" id="42514"/>
    <lineage>
        <taxon>Eukaryota</taxon>
        <taxon>Metazoa</taxon>
        <taxon>Chordata</taxon>
        <taxon>Craniata</taxon>
        <taxon>Vertebrata</taxon>
        <taxon>Euteleostomi</taxon>
        <taxon>Actinopterygii</taxon>
        <taxon>Neopterygii</taxon>
        <taxon>Teleostei</taxon>
        <taxon>Ostariophysi</taxon>
        <taxon>Characiformes</taxon>
        <taxon>Characoidei</taxon>
        <taxon>Pygocentrus</taxon>
    </lineage>
</organism>
<feature type="domain" description="UPAR/Ly6" evidence="9">
    <location>
        <begin position="20"/>
        <end position="104"/>
    </location>
</feature>
<keyword evidence="11" id="KW-1185">Reference proteome</keyword>
<dbReference type="STRING" id="42514.ENSPNAP00000034708"/>
<dbReference type="SUPFAM" id="SSF57302">
    <property type="entry name" value="Snake toxin-like"/>
    <property type="match status" value="2"/>
</dbReference>
<evidence type="ECO:0000256" key="5">
    <source>
        <dbReference type="ARBA" id="ARBA00022729"/>
    </source>
</evidence>
<dbReference type="Pfam" id="PF00087">
    <property type="entry name" value="Toxin_TOLIP"/>
    <property type="match status" value="1"/>
</dbReference>
<dbReference type="Gene3D" id="2.10.60.10">
    <property type="entry name" value="CD59"/>
    <property type="match status" value="2"/>
</dbReference>
<evidence type="ECO:0000256" key="2">
    <source>
        <dbReference type="ARBA" id="ARBA00004613"/>
    </source>
</evidence>
<dbReference type="GeneTree" id="ENSGT00940000163304"/>
<dbReference type="InterPro" id="IPR035076">
    <property type="entry name" value="Toxin/TOLIP"/>
</dbReference>
<dbReference type="InterPro" id="IPR016054">
    <property type="entry name" value="LY6_UPA_recep-like"/>
</dbReference>
<evidence type="ECO:0000256" key="4">
    <source>
        <dbReference type="ARBA" id="ARBA00022525"/>
    </source>
</evidence>
<dbReference type="PANTHER" id="PTHR20914:SF9">
    <property type="entry name" value="COILED, ISOFORM A"/>
    <property type="match status" value="1"/>
</dbReference>
<accession>A0A3B4EG41</accession>
<evidence type="ECO:0000256" key="3">
    <source>
        <dbReference type="ARBA" id="ARBA00022475"/>
    </source>
</evidence>
<evidence type="ECO:0000259" key="9">
    <source>
        <dbReference type="SMART" id="SM00134"/>
    </source>
</evidence>
<dbReference type="OMA" id="CALPIGC"/>
<sequence length="205" mass="21382">MRLQITLSLICVLFPKALTLKCYQYKTGPPGTCATTQTDCPDQCTTGTITVVTDGQQQQVSQKTCGGAAECFTGSINLGVWKTSFNLKCCSTDLCNGHTVEALPQESANGHKCYICDGDDCTGTVSCEGDEDRCVITTATAGDSQKMMKGCASSKLCTAGVSALQIAGVTGSVSCCEGNLCNSAEGVKLSLLIMLVPLISSILFI</sequence>
<proteinExistence type="predicted"/>
<dbReference type="GO" id="GO:0005576">
    <property type="term" value="C:extracellular region"/>
    <property type="evidence" value="ECO:0007669"/>
    <property type="project" value="UniProtKB-SubCell"/>
</dbReference>
<evidence type="ECO:0000313" key="10">
    <source>
        <dbReference type="Ensembl" id="ENSPNAP00000034708.2"/>
    </source>
</evidence>
<dbReference type="PANTHER" id="PTHR20914">
    <property type="entry name" value="LY6/PLAUR DOMAIN-CONTAINING PROTEIN 8"/>
    <property type="match status" value="1"/>
</dbReference>
<dbReference type="SMART" id="SM00134">
    <property type="entry name" value="LU"/>
    <property type="match status" value="2"/>
</dbReference>
<evidence type="ECO:0000256" key="1">
    <source>
        <dbReference type="ARBA" id="ARBA00004236"/>
    </source>
</evidence>
<keyword evidence="7" id="KW-0325">Glycoprotein</keyword>
<name>A0A3B4EG41_PYGNA</name>
<comment type="subcellular location">
    <subcellularLocation>
        <location evidence="1">Cell membrane</location>
    </subcellularLocation>
    <subcellularLocation>
        <location evidence="2">Secreted</location>
    </subcellularLocation>
</comment>
<dbReference type="Proteomes" id="UP001501920">
    <property type="component" value="Chromosome 9"/>
</dbReference>
<keyword evidence="5 8" id="KW-0732">Signal</keyword>
<dbReference type="Pfam" id="PF00021">
    <property type="entry name" value="UPAR_LY6"/>
    <property type="match status" value="1"/>
</dbReference>
<dbReference type="InterPro" id="IPR050918">
    <property type="entry name" value="CNF-like_PLA2_Inhibitor"/>
</dbReference>
<dbReference type="AlphaFoldDB" id="A0A3B4EG41"/>
<dbReference type="RefSeq" id="XP_017537027.1">
    <property type="nucleotide sequence ID" value="XM_017681538.2"/>
</dbReference>
<keyword evidence="4" id="KW-0964">Secreted</keyword>
<dbReference type="InterPro" id="IPR045860">
    <property type="entry name" value="Snake_toxin-like_sf"/>
</dbReference>
<reference evidence="10" key="3">
    <citation type="submission" date="2025-09" db="UniProtKB">
        <authorList>
            <consortium name="Ensembl"/>
        </authorList>
    </citation>
    <scope>IDENTIFICATION</scope>
</reference>
<dbReference type="GO" id="GO:0005886">
    <property type="term" value="C:plasma membrane"/>
    <property type="evidence" value="ECO:0007669"/>
    <property type="project" value="UniProtKB-SubCell"/>
</dbReference>
<evidence type="ECO:0000256" key="6">
    <source>
        <dbReference type="ARBA" id="ARBA00023136"/>
    </source>
</evidence>
<dbReference type="Ensembl" id="ENSPNAT00000026811.2">
    <property type="protein sequence ID" value="ENSPNAP00000034708.2"/>
    <property type="gene ID" value="ENSPNAG00000024186.2"/>
</dbReference>
<dbReference type="GeneID" id="108410455"/>
<keyword evidence="6" id="KW-0472">Membrane</keyword>
<reference evidence="10" key="2">
    <citation type="submission" date="2025-08" db="UniProtKB">
        <authorList>
            <consortium name="Ensembl"/>
        </authorList>
    </citation>
    <scope>IDENTIFICATION</scope>
</reference>
<feature type="signal peptide" evidence="8">
    <location>
        <begin position="1"/>
        <end position="19"/>
    </location>
</feature>
<evidence type="ECO:0000256" key="8">
    <source>
        <dbReference type="SAM" id="SignalP"/>
    </source>
</evidence>
<feature type="domain" description="UPAR/Ly6" evidence="9">
    <location>
        <begin position="111"/>
        <end position="192"/>
    </location>
</feature>
<protein>
    <recommendedName>
        <fullName evidence="9">UPAR/Ly6 domain-containing protein</fullName>
    </recommendedName>
</protein>
<keyword evidence="3" id="KW-1003">Cell membrane</keyword>
<evidence type="ECO:0000256" key="7">
    <source>
        <dbReference type="ARBA" id="ARBA00023180"/>
    </source>
</evidence>
<feature type="chain" id="PRO_5043433680" description="UPAR/Ly6 domain-containing protein" evidence="8">
    <location>
        <begin position="20"/>
        <end position="205"/>
    </location>
</feature>
<evidence type="ECO:0000313" key="11">
    <source>
        <dbReference type="Proteomes" id="UP001501920"/>
    </source>
</evidence>